<proteinExistence type="predicted"/>
<dbReference type="AlphaFoldDB" id="A0A3S5BW40"/>
<gene>
    <name evidence="1" type="ORF">PXEA_LOCUS14573</name>
</gene>
<dbReference type="EMBL" id="CAAALY010049763">
    <property type="protein sequence ID" value="VEL21133.1"/>
    <property type="molecule type" value="Genomic_DNA"/>
</dbReference>
<evidence type="ECO:0000313" key="1">
    <source>
        <dbReference type="EMBL" id="VEL21133.1"/>
    </source>
</evidence>
<sequence length="226" mass="25254">MSARHAERHTIVDQFKYHLRHHIKPDGVNWSCKPFCEDALLFSHCLPFHPSRQGADRKADDWLSARSARPNAHLPHPLGLFGGSTIPALRTHVLQELPDPVPQSLHRRIDAVVDVDVAAALGRRHSVSLSHLPRPVRPSAARRRVGLSEGLLLQQSPRSGQALAQRTLQPRHQRIGAQLLQAAAHWLDPRPRPILPLFVFLSPKPTAMVSGRRRSSRAPPRRTAST</sequence>
<comment type="caution">
    <text evidence="1">The sequence shown here is derived from an EMBL/GenBank/DDBJ whole genome shotgun (WGS) entry which is preliminary data.</text>
</comment>
<evidence type="ECO:0000313" key="2">
    <source>
        <dbReference type="Proteomes" id="UP000784294"/>
    </source>
</evidence>
<accession>A0A3S5BW40</accession>
<organism evidence="1 2">
    <name type="scientific">Protopolystoma xenopodis</name>
    <dbReference type="NCBI Taxonomy" id="117903"/>
    <lineage>
        <taxon>Eukaryota</taxon>
        <taxon>Metazoa</taxon>
        <taxon>Spiralia</taxon>
        <taxon>Lophotrochozoa</taxon>
        <taxon>Platyhelminthes</taxon>
        <taxon>Monogenea</taxon>
        <taxon>Polyopisthocotylea</taxon>
        <taxon>Polystomatidea</taxon>
        <taxon>Polystomatidae</taxon>
        <taxon>Protopolystoma</taxon>
    </lineage>
</organism>
<dbReference type="Proteomes" id="UP000784294">
    <property type="component" value="Unassembled WGS sequence"/>
</dbReference>
<reference evidence="1" key="1">
    <citation type="submission" date="2018-11" db="EMBL/GenBank/DDBJ databases">
        <authorList>
            <consortium name="Pathogen Informatics"/>
        </authorList>
    </citation>
    <scope>NUCLEOTIDE SEQUENCE</scope>
</reference>
<protein>
    <submittedName>
        <fullName evidence="1">Uncharacterized protein</fullName>
    </submittedName>
</protein>
<keyword evidence="2" id="KW-1185">Reference proteome</keyword>
<name>A0A3S5BW40_9PLAT</name>